<accession>A0A022WBE5</accession>
<organism evidence="2">
    <name type="scientific">Trichophyton rubrum CBS 288.86</name>
    <dbReference type="NCBI Taxonomy" id="1215330"/>
    <lineage>
        <taxon>Eukaryota</taxon>
        <taxon>Fungi</taxon>
        <taxon>Dikarya</taxon>
        <taxon>Ascomycota</taxon>
        <taxon>Pezizomycotina</taxon>
        <taxon>Eurotiomycetes</taxon>
        <taxon>Eurotiomycetidae</taxon>
        <taxon>Onygenales</taxon>
        <taxon>Arthrodermataceae</taxon>
        <taxon>Trichophyton</taxon>
    </lineage>
</organism>
<evidence type="ECO:0000256" key="1">
    <source>
        <dbReference type="SAM" id="MobiDB-lite"/>
    </source>
</evidence>
<sequence length="132" mass="14778">MLANLYLLEASKQAQTNLPALLSFEYKKTSEEKMSCEQWSVLYSCGCEVTLRRDSPDCDGTCGDDDTLVFLPDENSLDVCGDCSCRPAYMSPPKSSSEEEDDDEEQEEAEAGDEDKDENEDGEDEDDDEDEE</sequence>
<protein>
    <submittedName>
        <fullName evidence="2">Uncharacterized protein</fullName>
    </submittedName>
</protein>
<dbReference type="Proteomes" id="UP000023758">
    <property type="component" value="Unassembled WGS sequence"/>
</dbReference>
<name>A0A022WBE5_TRIRU</name>
<feature type="compositionally biased region" description="Acidic residues" evidence="1">
    <location>
        <begin position="98"/>
        <end position="132"/>
    </location>
</feature>
<evidence type="ECO:0000313" key="2">
    <source>
        <dbReference type="EMBL" id="EZF55725.1"/>
    </source>
</evidence>
<proteinExistence type="predicted"/>
<dbReference type="HOGENOM" id="CLU_158163_0_0_1"/>
<dbReference type="OrthoDB" id="4174178at2759"/>
<feature type="region of interest" description="Disordered" evidence="1">
    <location>
        <begin position="90"/>
        <end position="132"/>
    </location>
</feature>
<dbReference type="EMBL" id="KK207746">
    <property type="protein sequence ID" value="EZF55725.1"/>
    <property type="molecule type" value="Genomic_DNA"/>
</dbReference>
<dbReference type="AlphaFoldDB" id="A0A022WBE5"/>
<gene>
    <name evidence="2" type="ORF">H103_01773</name>
</gene>
<reference evidence="2" key="1">
    <citation type="submission" date="2014-02" db="EMBL/GenBank/DDBJ databases">
        <title>The Genome Sequence of Trichophyton rubrum (morphotype fischeri) CBS 288.86.</title>
        <authorList>
            <consortium name="The Broad Institute Genomics Platform"/>
            <person name="Cuomo C.A."/>
            <person name="White T.C."/>
            <person name="Graser Y."/>
            <person name="Martinez-Rossi N."/>
            <person name="Heitman J."/>
            <person name="Young S.K."/>
            <person name="Zeng Q."/>
            <person name="Gargeya S."/>
            <person name="Abouelleil A."/>
            <person name="Alvarado L."/>
            <person name="Chapman S.B."/>
            <person name="Gainer-Dewar J."/>
            <person name="Goldberg J."/>
            <person name="Griggs A."/>
            <person name="Gujja S."/>
            <person name="Hansen M."/>
            <person name="Howarth C."/>
            <person name="Imamovic A."/>
            <person name="Larimer J."/>
            <person name="Martinez D."/>
            <person name="Murphy C."/>
            <person name="Pearson M.D."/>
            <person name="Persinoti G."/>
            <person name="Poon T."/>
            <person name="Priest M."/>
            <person name="Roberts A.D."/>
            <person name="Saif S."/>
            <person name="Shea T.D."/>
            <person name="Sykes S.N."/>
            <person name="Wortman J."/>
            <person name="Nusbaum C."/>
            <person name="Birren B."/>
        </authorList>
    </citation>
    <scope>NUCLEOTIDE SEQUENCE [LARGE SCALE GENOMIC DNA]</scope>
    <source>
        <strain evidence="2">CBS 288.86</strain>
    </source>
</reference>